<dbReference type="Proteomes" id="UP000182375">
    <property type="component" value="Unassembled WGS sequence"/>
</dbReference>
<feature type="domain" description="Methyltransferase type 11" evidence="4">
    <location>
        <begin position="43"/>
        <end position="135"/>
    </location>
</feature>
<dbReference type="GO" id="GO:0008757">
    <property type="term" value="F:S-adenosylmethionine-dependent methyltransferase activity"/>
    <property type="evidence" value="ECO:0007669"/>
    <property type="project" value="InterPro"/>
</dbReference>
<gene>
    <name evidence="5" type="ORF">SAMN04490357_3726</name>
</gene>
<keyword evidence="1 5" id="KW-0489">Methyltransferase</keyword>
<dbReference type="GO" id="GO:0032259">
    <property type="term" value="P:methylation"/>
    <property type="evidence" value="ECO:0007669"/>
    <property type="project" value="UniProtKB-KW"/>
</dbReference>
<keyword evidence="2 5" id="KW-0808">Transferase</keyword>
<dbReference type="STRING" id="67331.SAMN04490357_3726"/>
<accession>A0A1H4XND6</accession>
<evidence type="ECO:0000313" key="6">
    <source>
        <dbReference type="Proteomes" id="UP000182375"/>
    </source>
</evidence>
<organism evidence="5 6">
    <name type="scientific">Streptomyces misionensis</name>
    <dbReference type="NCBI Taxonomy" id="67331"/>
    <lineage>
        <taxon>Bacteria</taxon>
        <taxon>Bacillati</taxon>
        <taxon>Actinomycetota</taxon>
        <taxon>Actinomycetes</taxon>
        <taxon>Kitasatosporales</taxon>
        <taxon>Streptomycetaceae</taxon>
        <taxon>Streptomyces</taxon>
    </lineage>
</organism>
<dbReference type="CDD" id="cd02440">
    <property type="entry name" value="AdoMet_MTases"/>
    <property type="match status" value="1"/>
</dbReference>
<keyword evidence="3" id="KW-0949">S-adenosyl-L-methionine</keyword>
<name>A0A1H4XND6_9ACTN</name>
<evidence type="ECO:0000256" key="1">
    <source>
        <dbReference type="ARBA" id="ARBA00022603"/>
    </source>
</evidence>
<dbReference type="AlphaFoldDB" id="A0A1H4XND6"/>
<evidence type="ECO:0000256" key="3">
    <source>
        <dbReference type="ARBA" id="ARBA00022691"/>
    </source>
</evidence>
<dbReference type="PANTHER" id="PTHR43464:SF19">
    <property type="entry name" value="UBIQUINONE BIOSYNTHESIS O-METHYLTRANSFERASE, MITOCHONDRIAL"/>
    <property type="match status" value="1"/>
</dbReference>
<dbReference type="InterPro" id="IPR029063">
    <property type="entry name" value="SAM-dependent_MTases_sf"/>
</dbReference>
<dbReference type="SUPFAM" id="SSF53335">
    <property type="entry name" value="S-adenosyl-L-methionine-dependent methyltransferases"/>
    <property type="match status" value="1"/>
</dbReference>
<evidence type="ECO:0000256" key="2">
    <source>
        <dbReference type="ARBA" id="ARBA00022679"/>
    </source>
</evidence>
<sequence>MVTLSRRLVDVLGRVNDTYPWDHNAHFHPWLLRRLPRRFGRALDVGCGAGELARALAGRAERVTAVDTDPEILERARESGGAVANVEYCLGAAPDGLPPGPYDVITCVAVLHHLPFTEALTRFRRELAPGGTLVVVGCARDEDVRGVVSLALNPLFGLVKNRGRAAVRRPVAMTAPTRPPGMTFSEIAGQARRLLPGARLRRRFFWRYTLVWQAP</sequence>
<dbReference type="InterPro" id="IPR013216">
    <property type="entry name" value="Methyltransf_11"/>
</dbReference>
<evidence type="ECO:0000313" key="5">
    <source>
        <dbReference type="EMBL" id="SED07035.1"/>
    </source>
</evidence>
<reference evidence="5 6" key="1">
    <citation type="submission" date="2016-10" db="EMBL/GenBank/DDBJ databases">
        <authorList>
            <person name="de Groot N.N."/>
        </authorList>
    </citation>
    <scope>NUCLEOTIDE SEQUENCE [LARGE SCALE GENOMIC DNA]</scope>
    <source>
        <strain evidence="5 6">DSM 40306</strain>
    </source>
</reference>
<evidence type="ECO:0000259" key="4">
    <source>
        <dbReference type="Pfam" id="PF08241"/>
    </source>
</evidence>
<protein>
    <submittedName>
        <fullName evidence="5">Methyltransferase domain-containing protein</fullName>
    </submittedName>
</protein>
<dbReference type="Pfam" id="PF08241">
    <property type="entry name" value="Methyltransf_11"/>
    <property type="match status" value="1"/>
</dbReference>
<dbReference type="EMBL" id="FNTD01000004">
    <property type="protein sequence ID" value="SED07035.1"/>
    <property type="molecule type" value="Genomic_DNA"/>
</dbReference>
<dbReference type="PANTHER" id="PTHR43464">
    <property type="entry name" value="METHYLTRANSFERASE"/>
    <property type="match status" value="1"/>
</dbReference>
<dbReference type="Gene3D" id="3.40.50.150">
    <property type="entry name" value="Vaccinia Virus protein VP39"/>
    <property type="match status" value="1"/>
</dbReference>
<proteinExistence type="predicted"/>